<proteinExistence type="predicted"/>
<evidence type="ECO:0000313" key="1">
    <source>
        <dbReference type="EMBL" id="MCI65429.1"/>
    </source>
</evidence>
<dbReference type="EMBL" id="LXQA010675696">
    <property type="protein sequence ID" value="MCI65429.1"/>
    <property type="molecule type" value="Genomic_DNA"/>
</dbReference>
<evidence type="ECO:0000313" key="2">
    <source>
        <dbReference type="Proteomes" id="UP000265520"/>
    </source>
</evidence>
<feature type="non-terminal residue" evidence="1">
    <location>
        <position position="1"/>
    </location>
</feature>
<organism evidence="1 2">
    <name type="scientific">Trifolium medium</name>
    <dbReference type="NCBI Taxonomy" id="97028"/>
    <lineage>
        <taxon>Eukaryota</taxon>
        <taxon>Viridiplantae</taxon>
        <taxon>Streptophyta</taxon>
        <taxon>Embryophyta</taxon>
        <taxon>Tracheophyta</taxon>
        <taxon>Spermatophyta</taxon>
        <taxon>Magnoliopsida</taxon>
        <taxon>eudicotyledons</taxon>
        <taxon>Gunneridae</taxon>
        <taxon>Pentapetalae</taxon>
        <taxon>rosids</taxon>
        <taxon>fabids</taxon>
        <taxon>Fabales</taxon>
        <taxon>Fabaceae</taxon>
        <taxon>Papilionoideae</taxon>
        <taxon>50 kb inversion clade</taxon>
        <taxon>NPAAA clade</taxon>
        <taxon>Hologalegina</taxon>
        <taxon>IRL clade</taxon>
        <taxon>Trifolieae</taxon>
        <taxon>Trifolium</taxon>
    </lineage>
</organism>
<dbReference type="AlphaFoldDB" id="A0A392TWT9"/>
<protein>
    <submittedName>
        <fullName evidence="1">Uncharacterized protein</fullName>
    </submittedName>
</protein>
<comment type="caution">
    <text evidence="1">The sequence shown here is derived from an EMBL/GenBank/DDBJ whole genome shotgun (WGS) entry which is preliminary data.</text>
</comment>
<reference evidence="1 2" key="1">
    <citation type="journal article" date="2018" name="Front. Plant Sci.">
        <title>Red Clover (Trifolium pratense) and Zigzag Clover (T. medium) - A Picture of Genomic Similarities and Differences.</title>
        <authorList>
            <person name="Dluhosova J."/>
            <person name="Istvanek J."/>
            <person name="Nedelnik J."/>
            <person name="Repkova J."/>
        </authorList>
    </citation>
    <scope>NUCLEOTIDE SEQUENCE [LARGE SCALE GENOMIC DNA]</scope>
    <source>
        <strain evidence="2">cv. 10/8</strain>
        <tissue evidence="1">Leaf</tissue>
    </source>
</reference>
<sequence>PAGDVAPAVPNAVTGAPPSDVAYITLNVVDVGQGQGLPAFVGAPAGKARQGEALDDMEIPIAPDPNMNIFMRLALGARLDRIPR</sequence>
<accession>A0A392TWT9</accession>
<keyword evidence="2" id="KW-1185">Reference proteome</keyword>
<name>A0A392TWT9_9FABA</name>
<dbReference type="Proteomes" id="UP000265520">
    <property type="component" value="Unassembled WGS sequence"/>
</dbReference>
<feature type="non-terminal residue" evidence="1">
    <location>
        <position position="84"/>
    </location>
</feature>